<sequence length="104" mass="11499">VKSDISGSQGFDVVPLAVKQSSDSNRRQGSKSPSHNTKVAERSNQRSTSSAVNSRRSEQSSNIYNQRQIRETSNNDGINSSYSDQLNHNDDKVNAEKIDDKDSL</sequence>
<feature type="region of interest" description="Disordered" evidence="1">
    <location>
        <begin position="1"/>
        <end position="104"/>
    </location>
</feature>
<feature type="non-terminal residue" evidence="2">
    <location>
        <position position="1"/>
    </location>
</feature>
<reference evidence="2" key="1">
    <citation type="submission" date="2014-12" db="EMBL/GenBank/DDBJ databases">
        <title>Insight into the proteome of Arion vulgaris.</title>
        <authorList>
            <person name="Aradska J."/>
            <person name="Bulat T."/>
            <person name="Smidak R."/>
            <person name="Sarate P."/>
            <person name="Gangsoo J."/>
            <person name="Sialana F."/>
            <person name="Bilban M."/>
            <person name="Lubec G."/>
        </authorList>
    </citation>
    <scope>NUCLEOTIDE SEQUENCE</scope>
    <source>
        <tissue evidence="2">Skin</tissue>
    </source>
</reference>
<feature type="non-terminal residue" evidence="2">
    <location>
        <position position="104"/>
    </location>
</feature>
<name>A0A0B6YPB4_9EUPU</name>
<feature type="compositionally biased region" description="Polar residues" evidence="1">
    <location>
        <begin position="45"/>
        <end position="86"/>
    </location>
</feature>
<feature type="compositionally biased region" description="Basic and acidic residues" evidence="1">
    <location>
        <begin position="87"/>
        <end position="104"/>
    </location>
</feature>
<dbReference type="EMBL" id="HACG01010751">
    <property type="protein sequence ID" value="CEK57616.1"/>
    <property type="molecule type" value="Transcribed_RNA"/>
</dbReference>
<organism evidence="2">
    <name type="scientific">Arion vulgaris</name>
    <dbReference type="NCBI Taxonomy" id="1028688"/>
    <lineage>
        <taxon>Eukaryota</taxon>
        <taxon>Metazoa</taxon>
        <taxon>Spiralia</taxon>
        <taxon>Lophotrochozoa</taxon>
        <taxon>Mollusca</taxon>
        <taxon>Gastropoda</taxon>
        <taxon>Heterobranchia</taxon>
        <taxon>Euthyneura</taxon>
        <taxon>Panpulmonata</taxon>
        <taxon>Eupulmonata</taxon>
        <taxon>Stylommatophora</taxon>
        <taxon>Helicina</taxon>
        <taxon>Arionoidea</taxon>
        <taxon>Arionidae</taxon>
        <taxon>Arion</taxon>
    </lineage>
</organism>
<proteinExistence type="predicted"/>
<gene>
    <name evidence="2" type="primary">ORF30642</name>
</gene>
<dbReference type="AlphaFoldDB" id="A0A0B6YPB4"/>
<accession>A0A0B6YPB4</accession>
<evidence type="ECO:0000256" key="1">
    <source>
        <dbReference type="SAM" id="MobiDB-lite"/>
    </source>
</evidence>
<protein>
    <submittedName>
        <fullName evidence="2">Uncharacterized protein</fullName>
    </submittedName>
</protein>
<evidence type="ECO:0000313" key="2">
    <source>
        <dbReference type="EMBL" id="CEK57616.1"/>
    </source>
</evidence>